<evidence type="ECO:0000256" key="3">
    <source>
        <dbReference type="ARBA" id="ARBA00022692"/>
    </source>
</evidence>
<sequence>MTRGGTSYRDGSRSRSRELPSSTWAGLDLDYYYQLRTRPFIQTLPMNRETDASIPVASPSDPIVLGAQGEREVTLPQDSEVQRLGVDPVGFWLLATQHFSRQEICSKGPILASLAHLHSLVPGGFRHPGVQPFIRVEIFVNTLLPASMYGFITTFTGILFSGAVGHQIDIRARLPTIRTCIATQKLFASMCYGLFLILFTRFSTLDSNIRRLFLAFIITCGCGLKLATVGMNVCVERDWVMAIAASARTPHGSRAGSPASEINRGSVSPPTRSVDHADRVLLELNTTLRRIDLISKLVAPLFVSLLTSTIGYMLSAVVLLSMSLATAIFEILFVGITYKRFPILAVPRPLYTDVPIKLSVKGIIQEARAWIKHQVLDWNEFIHHPIFLSEPRIRTHFHVPSAYTETSERGLVYVAKLTLNTRPVWDLFLSVRGPGPYGTSPTACQVQANIAFGRSEALSLVPTVVCLFVGIDQRQRPVWNSILLFAGMAFSRIGLWSFDLTQLTQLQKALAHHPRQNTLSALQYSLQNIFDLGHYGLTLGWNRPTEFKYAAVGTFVPFRQAAFPACAFAAKAKQGKHTSGYMLHSGVLAFTIIPILIVILSLPSAFELSELDPWNSFEPSSQSFALSPRPFILSNHVPLASLYTRHLIPHHALTLGSNLPKLITMTPPVATSTYLADSPVLAKKSLGTDGQVQYETKEDYNGEYKFAPIKEAQVSRAMTKRYVTRISNRMIRLNEFTYRYFEDMYDRAVSDVVIVGAGSAGLSCAYHLAKNAPHLKITIIEAGVAPGGGAWLGGQLMTAMPADRFLAELGVPFEDEGPYVVVRVSLKFIFQIKRILIKLSLACRHVHFHSTIQSSSLPQRPHVQCYGCRRPDSQTRGARCWSSDQLDPRSPKSSRMTQSCMDPQVITAPVIISATGHDGPMGAFCAKRLVSTGLVKELGDMRVHRAESIPLNLIAFMRAKGVSPCPLRGAVHSLLTLCLDMNRSEPAIVNGTREVHPGLIMTGMELSEHDGANRMGPTFGAMMASGIKAAHEALKIFDSHEIVDGEVIGPKTLN</sequence>
<dbReference type="EMBL" id="AFRT01000110">
    <property type="protein sequence ID" value="ELU45290.1"/>
    <property type="molecule type" value="Genomic_DNA"/>
</dbReference>
<gene>
    <name evidence="8" type="ORF">AG1IA_00692</name>
</gene>
<dbReference type="SUPFAM" id="SSF51905">
    <property type="entry name" value="FAD/NAD(P)-binding domain"/>
    <property type="match status" value="1"/>
</dbReference>
<dbReference type="Gene3D" id="3.50.50.60">
    <property type="entry name" value="FAD/NAD(P)-binding domain"/>
    <property type="match status" value="2"/>
</dbReference>
<dbReference type="AlphaFoldDB" id="L8X535"/>
<evidence type="ECO:0000313" key="8">
    <source>
        <dbReference type="EMBL" id="ELU45290.1"/>
    </source>
</evidence>
<dbReference type="STRING" id="983506.L8X535"/>
<comment type="caution">
    <text evidence="8">The sequence shown here is derived from an EMBL/GenBank/DDBJ whole genome shotgun (WGS) entry which is preliminary data.</text>
</comment>
<feature type="region of interest" description="Disordered" evidence="6">
    <location>
        <begin position="251"/>
        <end position="271"/>
    </location>
</feature>
<evidence type="ECO:0000256" key="5">
    <source>
        <dbReference type="ARBA" id="ARBA00023136"/>
    </source>
</evidence>
<dbReference type="InterPro" id="IPR009716">
    <property type="entry name" value="Ferroportin-1"/>
</dbReference>
<feature type="transmembrane region" description="Helical" evidence="7">
    <location>
        <begin position="146"/>
        <end position="165"/>
    </location>
</feature>
<dbReference type="Pfam" id="PF01946">
    <property type="entry name" value="Thi4"/>
    <property type="match status" value="3"/>
</dbReference>
<evidence type="ECO:0000256" key="1">
    <source>
        <dbReference type="ARBA" id="ARBA00004141"/>
    </source>
</evidence>
<dbReference type="GO" id="GO:0005381">
    <property type="term" value="F:iron ion transmembrane transporter activity"/>
    <property type="evidence" value="ECO:0007669"/>
    <property type="project" value="InterPro"/>
</dbReference>
<feature type="transmembrane region" description="Helical" evidence="7">
    <location>
        <begin position="186"/>
        <end position="203"/>
    </location>
</feature>
<protein>
    <submittedName>
        <fullName evidence="8">Thiazole biosynthetic enzyme</fullName>
    </submittedName>
</protein>
<dbReference type="OrthoDB" id="648861at2759"/>
<dbReference type="Proteomes" id="UP000011668">
    <property type="component" value="Unassembled WGS sequence"/>
</dbReference>
<feature type="transmembrane region" description="Helical" evidence="7">
    <location>
        <begin position="297"/>
        <end position="314"/>
    </location>
</feature>
<feature type="transmembrane region" description="Helical" evidence="7">
    <location>
        <begin position="320"/>
        <end position="338"/>
    </location>
</feature>
<dbReference type="HOGENOM" id="CLU_290383_0_0_1"/>
<feature type="transmembrane region" description="Helical" evidence="7">
    <location>
        <begin position="209"/>
        <end position="227"/>
    </location>
</feature>
<reference evidence="8 9" key="1">
    <citation type="journal article" date="2013" name="Nat. Commun.">
        <title>The evolution and pathogenic mechanisms of the rice sheath blight pathogen.</title>
        <authorList>
            <person name="Zheng A."/>
            <person name="Lin R."/>
            <person name="Xu L."/>
            <person name="Qin P."/>
            <person name="Tang C."/>
            <person name="Ai P."/>
            <person name="Zhang D."/>
            <person name="Liu Y."/>
            <person name="Sun Z."/>
            <person name="Feng H."/>
            <person name="Wang Y."/>
            <person name="Chen Y."/>
            <person name="Liang X."/>
            <person name="Fu R."/>
            <person name="Li Q."/>
            <person name="Zhang J."/>
            <person name="Yu X."/>
            <person name="Xie Z."/>
            <person name="Ding L."/>
            <person name="Guan P."/>
            <person name="Tang J."/>
            <person name="Liang Y."/>
            <person name="Wang S."/>
            <person name="Deng Q."/>
            <person name="Li S."/>
            <person name="Zhu J."/>
            <person name="Wang L."/>
            <person name="Liu H."/>
            <person name="Li P."/>
        </authorList>
    </citation>
    <scope>NUCLEOTIDE SEQUENCE [LARGE SCALE GENOMIC DNA]</scope>
    <source>
        <strain evidence="9">AG-1 IA</strain>
    </source>
</reference>
<dbReference type="Pfam" id="PF06963">
    <property type="entry name" value="FPN1"/>
    <property type="match status" value="3"/>
</dbReference>
<keyword evidence="5 7" id="KW-0472">Membrane</keyword>
<dbReference type="GO" id="GO:0016020">
    <property type="term" value="C:membrane"/>
    <property type="evidence" value="ECO:0007669"/>
    <property type="project" value="UniProtKB-SubCell"/>
</dbReference>
<feature type="region of interest" description="Disordered" evidence="6">
    <location>
        <begin position="871"/>
        <end position="898"/>
    </location>
</feature>
<keyword evidence="2" id="KW-0813">Transport</keyword>
<evidence type="ECO:0000256" key="7">
    <source>
        <dbReference type="SAM" id="Phobius"/>
    </source>
</evidence>
<dbReference type="PANTHER" id="PTHR43422">
    <property type="entry name" value="THIAMINE THIAZOLE SYNTHASE"/>
    <property type="match status" value="1"/>
</dbReference>
<accession>L8X535</accession>
<dbReference type="Gene3D" id="6.10.250.2840">
    <property type="match status" value="1"/>
</dbReference>
<keyword evidence="9" id="KW-1185">Reference proteome</keyword>
<evidence type="ECO:0000256" key="4">
    <source>
        <dbReference type="ARBA" id="ARBA00022989"/>
    </source>
</evidence>
<evidence type="ECO:0000256" key="2">
    <source>
        <dbReference type="ARBA" id="ARBA00022448"/>
    </source>
</evidence>
<dbReference type="InterPro" id="IPR036188">
    <property type="entry name" value="FAD/NAD-bd_sf"/>
</dbReference>
<comment type="subcellular location">
    <subcellularLocation>
        <location evidence="1">Membrane</location>
        <topology evidence="1">Multi-pass membrane protein</topology>
    </subcellularLocation>
</comment>
<keyword evidence="4 7" id="KW-1133">Transmembrane helix</keyword>
<evidence type="ECO:0000313" key="9">
    <source>
        <dbReference type="Proteomes" id="UP000011668"/>
    </source>
</evidence>
<name>L8X535_THACA</name>
<proteinExistence type="predicted"/>
<organism evidence="8 9">
    <name type="scientific">Thanatephorus cucumeris (strain AG1-IA)</name>
    <name type="common">Rice sheath blight fungus</name>
    <name type="synonym">Rhizoctonia solani</name>
    <dbReference type="NCBI Taxonomy" id="983506"/>
    <lineage>
        <taxon>Eukaryota</taxon>
        <taxon>Fungi</taxon>
        <taxon>Dikarya</taxon>
        <taxon>Basidiomycota</taxon>
        <taxon>Agaricomycotina</taxon>
        <taxon>Agaricomycetes</taxon>
        <taxon>Cantharellales</taxon>
        <taxon>Ceratobasidiaceae</taxon>
        <taxon>Rhizoctonia</taxon>
        <taxon>Rhizoctonia solani AG-1</taxon>
    </lineage>
</organism>
<evidence type="ECO:0000256" key="6">
    <source>
        <dbReference type="SAM" id="MobiDB-lite"/>
    </source>
</evidence>
<dbReference type="PANTHER" id="PTHR43422:SF3">
    <property type="entry name" value="THIAMINE THIAZOLE SYNTHASE"/>
    <property type="match status" value="1"/>
</dbReference>
<keyword evidence="3 7" id="KW-0812">Transmembrane</keyword>
<feature type="transmembrane region" description="Helical" evidence="7">
    <location>
        <begin position="581"/>
        <end position="602"/>
    </location>
</feature>